<comment type="caution">
    <text evidence="2">The sequence shown here is derived from an EMBL/GenBank/DDBJ whole genome shotgun (WGS) entry which is preliminary data.</text>
</comment>
<dbReference type="EMBL" id="JAARLZ010000005">
    <property type="protein sequence ID" value="NII06771.1"/>
    <property type="molecule type" value="Genomic_DNA"/>
</dbReference>
<evidence type="ECO:0008006" key="4">
    <source>
        <dbReference type="Google" id="ProtNLM"/>
    </source>
</evidence>
<dbReference type="RefSeq" id="WP_166948055.1">
    <property type="nucleotide sequence ID" value="NZ_JAARLZ010000005.1"/>
</dbReference>
<proteinExistence type="predicted"/>
<reference evidence="2 3" key="1">
    <citation type="submission" date="2020-03" db="EMBL/GenBank/DDBJ databases">
        <authorList>
            <person name="Lai Q."/>
        </authorList>
    </citation>
    <scope>NUCLEOTIDE SEQUENCE [LARGE SCALE GENOMIC DNA]</scope>
    <source>
        <strain evidence="2 3">CCUG 25036</strain>
    </source>
</reference>
<gene>
    <name evidence="2" type="ORF">HBF25_10275</name>
</gene>
<keyword evidence="3" id="KW-1185">Reference proteome</keyword>
<name>A0A7X5ZII9_9GAMM</name>
<dbReference type="Proteomes" id="UP000490980">
    <property type="component" value="Unassembled WGS sequence"/>
</dbReference>
<evidence type="ECO:0000313" key="3">
    <source>
        <dbReference type="Proteomes" id="UP000490980"/>
    </source>
</evidence>
<protein>
    <recommendedName>
        <fullName evidence="4">DUF2946 domain-containing protein</fullName>
    </recommendedName>
</protein>
<organism evidence="2 3">
    <name type="scientific">Luteibacter anthropi</name>
    <dbReference type="NCBI Taxonomy" id="564369"/>
    <lineage>
        <taxon>Bacteria</taxon>
        <taxon>Pseudomonadati</taxon>
        <taxon>Pseudomonadota</taxon>
        <taxon>Gammaproteobacteria</taxon>
        <taxon>Lysobacterales</taxon>
        <taxon>Rhodanobacteraceae</taxon>
        <taxon>Luteibacter</taxon>
    </lineage>
</organism>
<dbReference type="AlphaFoldDB" id="A0A7X5ZII9"/>
<feature type="region of interest" description="Disordered" evidence="1">
    <location>
        <begin position="99"/>
        <end position="121"/>
    </location>
</feature>
<accession>A0A7X5ZII9</accession>
<sequence>MPAASPRLLNRLRRHRGVWLLALAVLLFKVGMSTFCILDGPGPVTTLIGDAPGISASVDNDGDHCVLNEGKGCHCACAHTVAMPATILPVVAAIPASQPPAAIPAAPSPHFQRSPLRPPIA</sequence>
<evidence type="ECO:0000313" key="2">
    <source>
        <dbReference type="EMBL" id="NII06771.1"/>
    </source>
</evidence>
<evidence type="ECO:0000256" key="1">
    <source>
        <dbReference type="SAM" id="MobiDB-lite"/>
    </source>
</evidence>